<dbReference type="EMBL" id="JAESIY010000019">
    <property type="protein sequence ID" value="MBL3658919.1"/>
    <property type="molecule type" value="Genomic_DNA"/>
</dbReference>
<comment type="caution">
    <text evidence="2">The sequence shown here is derived from an EMBL/GenBank/DDBJ whole genome shotgun (WGS) entry which is preliminary data.</text>
</comment>
<dbReference type="Proteomes" id="UP000659388">
    <property type="component" value="Unassembled WGS sequence"/>
</dbReference>
<accession>A0A937FCY2</accession>
<dbReference type="RefSeq" id="WP_202246713.1">
    <property type="nucleotide sequence ID" value="NZ_JAESIY010000019.1"/>
</dbReference>
<feature type="transmembrane region" description="Helical" evidence="1">
    <location>
        <begin position="21"/>
        <end position="42"/>
    </location>
</feature>
<keyword evidence="1" id="KW-0472">Membrane</keyword>
<keyword evidence="1" id="KW-0812">Transmembrane</keyword>
<protein>
    <submittedName>
        <fullName evidence="2">Uncharacterized protein</fullName>
    </submittedName>
</protein>
<keyword evidence="3" id="KW-1185">Reference proteome</keyword>
<keyword evidence="1" id="KW-1133">Transmembrane helix</keyword>
<organism evidence="2 3">
    <name type="scientific">Fulvivirga sediminis</name>
    <dbReference type="NCBI Taxonomy" id="2803949"/>
    <lineage>
        <taxon>Bacteria</taxon>
        <taxon>Pseudomonadati</taxon>
        <taxon>Bacteroidota</taxon>
        <taxon>Cytophagia</taxon>
        <taxon>Cytophagales</taxon>
        <taxon>Fulvivirgaceae</taxon>
        <taxon>Fulvivirga</taxon>
    </lineage>
</organism>
<evidence type="ECO:0000313" key="3">
    <source>
        <dbReference type="Proteomes" id="UP000659388"/>
    </source>
</evidence>
<evidence type="ECO:0000256" key="1">
    <source>
        <dbReference type="SAM" id="Phobius"/>
    </source>
</evidence>
<dbReference type="AlphaFoldDB" id="A0A937FCY2"/>
<gene>
    <name evidence="2" type="ORF">JL102_22425</name>
</gene>
<proteinExistence type="predicted"/>
<reference evidence="2" key="1">
    <citation type="submission" date="2021-01" db="EMBL/GenBank/DDBJ databases">
        <title>Fulvivirga kasyanovii gen. nov., sp nov., a novel member of the phylum Bacteroidetes isolated from seawater in a mussel farm.</title>
        <authorList>
            <person name="Zhao L.-H."/>
            <person name="Wang Z.-J."/>
        </authorList>
    </citation>
    <scope>NUCLEOTIDE SEQUENCE</scope>
    <source>
        <strain evidence="2">2943</strain>
    </source>
</reference>
<feature type="transmembrane region" description="Helical" evidence="1">
    <location>
        <begin position="54"/>
        <end position="76"/>
    </location>
</feature>
<evidence type="ECO:0000313" key="2">
    <source>
        <dbReference type="EMBL" id="MBL3658919.1"/>
    </source>
</evidence>
<name>A0A937FCY2_9BACT</name>
<sequence>MNDKRMLDKFFIEKLTKKGKIAYWLIQLGLDVVFILSLIFIFGYDSDDLFRDRYYVLILGVLVAMFISGGICLAFWKKEEESDNEEA</sequence>